<dbReference type="AlphaFoldDB" id="A0A523UTR7"/>
<reference evidence="1 2" key="1">
    <citation type="submission" date="2019-03" db="EMBL/GenBank/DDBJ databases">
        <title>Metabolic potential of uncultured bacteria and archaea associated with petroleum seepage in deep-sea sediments.</title>
        <authorList>
            <person name="Dong X."/>
            <person name="Hubert C."/>
        </authorList>
    </citation>
    <scope>NUCLEOTIDE SEQUENCE [LARGE SCALE GENOMIC DNA]</scope>
    <source>
        <strain evidence="1">E44_bin18</strain>
    </source>
</reference>
<dbReference type="Proteomes" id="UP000315525">
    <property type="component" value="Unassembled WGS sequence"/>
</dbReference>
<dbReference type="EMBL" id="SOJN01000072">
    <property type="protein sequence ID" value="TET45924.1"/>
    <property type="molecule type" value="Genomic_DNA"/>
</dbReference>
<name>A0A523UTR7_UNCT6</name>
<proteinExistence type="predicted"/>
<organism evidence="1 2">
    <name type="scientific">candidate division TA06 bacterium</name>
    <dbReference type="NCBI Taxonomy" id="2250710"/>
    <lineage>
        <taxon>Bacteria</taxon>
        <taxon>Bacteria division TA06</taxon>
    </lineage>
</organism>
<evidence type="ECO:0000313" key="1">
    <source>
        <dbReference type="EMBL" id="TET45924.1"/>
    </source>
</evidence>
<sequence length="78" mass="8896">MSELNLSESAETSRLSRLLETLRRLRSGDVLTASLGKDADPDFLIAEARKRSNKWDFQKHRLGDDSWLLHAKLSRKGT</sequence>
<accession>A0A523UTR7</accession>
<evidence type="ECO:0000313" key="2">
    <source>
        <dbReference type="Proteomes" id="UP000315525"/>
    </source>
</evidence>
<gene>
    <name evidence="1" type="ORF">E3J62_05825</name>
</gene>
<protein>
    <submittedName>
        <fullName evidence="1">Uncharacterized protein</fullName>
    </submittedName>
</protein>
<comment type="caution">
    <text evidence="1">The sequence shown here is derived from an EMBL/GenBank/DDBJ whole genome shotgun (WGS) entry which is preliminary data.</text>
</comment>